<evidence type="ECO:0000313" key="1">
    <source>
        <dbReference type="EMBL" id="CAD7591333.1"/>
    </source>
</evidence>
<reference evidence="1" key="1">
    <citation type="submission" date="2020-11" db="EMBL/GenBank/DDBJ databases">
        <authorList>
            <person name="Tran Van P."/>
        </authorList>
    </citation>
    <scope>NUCLEOTIDE SEQUENCE</scope>
</reference>
<organism evidence="1">
    <name type="scientific">Timema genevievae</name>
    <name type="common">Walking stick</name>
    <dbReference type="NCBI Taxonomy" id="629358"/>
    <lineage>
        <taxon>Eukaryota</taxon>
        <taxon>Metazoa</taxon>
        <taxon>Ecdysozoa</taxon>
        <taxon>Arthropoda</taxon>
        <taxon>Hexapoda</taxon>
        <taxon>Insecta</taxon>
        <taxon>Pterygota</taxon>
        <taxon>Neoptera</taxon>
        <taxon>Polyneoptera</taxon>
        <taxon>Phasmatodea</taxon>
        <taxon>Timematodea</taxon>
        <taxon>Timematoidea</taxon>
        <taxon>Timematidae</taxon>
        <taxon>Timema</taxon>
    </lineage>
</organism>
<gene>
    <name evidence="1" type="ORF">TGEB3V08_LOCUS4554</name>
</gene>
<proteinExistence type="predicted"/>
<sequence length="83" mass="9432">MATLEKLIKSLENLKLLQLSPQFTDESSASHYIWWVRVPLTPIGDPFQPGLPLRWVPEYEPGMKSANQNTRALFVPRAVCDPP</sequence>
<accession>A0A7R9JW68</accession>
<name>A0A7R9JW68_TIMGE</name>
<dbReference type="AlphaFoldDB" id="A0A7R9JW68"/>
<protein>
    <submittedName>
        <fullName evidence="1">Uncharacterized protein</fullName>
    </submittedName>
</protein>
<dbReference type="EMBL" id="OE840586">
    <property type="protein sequence ID" value="CAD7591333.1"/>
    <property type="molecule type" value="Genomic_DNA"/>
</dbReference>